<dbReference type="InterPro" id="IPR011660">
    <property type="entry name" value="VapB-like"/>
</dbReference>
<accession>A0A6J6UP34</accession>
<name>A0A6J6UP34_9ZZZZ</name>
<organism evidence="1">
    <name type="scientific">freshwater metagenome</name>
    <dbReference type="NCBI Taxonomy" id="449393"/>
    <lineage>
        <taxon>unclassified sequences</taxon>
        <taxon>metagenomes</taxon>
        <taxon>ecological metagenomes</taxon>
    </lineage>
</organism>
<proteinExistence type="predicted"/>
<dbReference type="AlphaFoldDB" id="A0A6J6UP34"/>
<evidence type="ECO:0000313" key="1">
    <source>
        <dbReference type="EMBL" id="CAB4760257.1"/>
    </source>
</evidence>
<reference evidence="1" key="1">
    <citation type="submission" date="2020-05" db="EMBL/GenBank/DDBJ databases">
        <authorList>
            <person name="Chiriac C."/>
            <person name="Salcher M."/>
            <person name="Ghai R."/>
            <person name="Kavagutti S V."/>
        </authorList>
    </citation>
    <scope>NUCLEOTIDE SEQUENCE</scope>
</reference>
<sequence length="85" mass="9784">MNIKSKAAHDLAKELAALEHTTVTNAVTMSLREALERRRAEVATEQRRTRIHEIADRFTEQIRTNPGPSLWTVTEDLYDERGLPR</sequence>
<dbReference type="EMBL" id="CAEZYW010000351">
    <property type="protein sequence ID" value="CAB4760257.1"/>
    <property type="molecule type" value="Genomic_DNA"/>
</dbReference>
<dbReference type="Pfam" id="PF07704">
    <property type="entry name" value="PSK_trans_fac"/>
    <property type="match status" value="1"/>
</dbReference>
<gene>
    <name evidence="1" type="ORF">UFOPK2786_01798</name>
</gene>
<protein>
    <submittedName>
        <fullName evidence="1">Unannotated protein</fullName>
    </submittedName>
</protein>